<protein>
    <submittedName>
        <fullName evidence="2">Uncharacterized protein LOC113214379</fullName>
    </submittedName>
</protein>
<dbReference type="AlphaFoldDB" id="A0A9C6X400"/>
<dbReference type="GeneID" id="113214379"/>
<accession>A0A9C6X400</accession>
<name>A0A9C6X400_FRAOC</name>
<evidence type="ECO:0000313" key="2">
    <source>
        <dbReference type="RefSeq" id="XP_052128732.1"/>
    </source>
</evidence>
<reference evidence="2" key="1">
    <citation type="submission" date="2025-08" db="UniProtKB">
        <authorList>
            <consortium name="RefSeq"/>
        </authorList>
    </citation>
    <scope>IDENTIFICATION</scope>
    <source>
        <tissue evidence="2">Whole organism</tissue>
    </source>
</reference>
<dbReference type="KEGG" id="foc:113214379"/>
<sequence length="193" mass="22211">MPTNTKTIVSRRKMLLELNLQFSERHSVFTTYKMSDGNIDDILADVVPQDKATVYTKPCQLPPNIAFKLEKWTLTESKFKKNQVTSQITVQMDDFVNLLIYPGGKFENVPNDKVSKINNAIKNGEDWFLVARNWTSVDRVPIDILPLSKKREQNLPTFDYTVHEIVKLDAEGNMMIPGKKNEGSPSKKFKREF</sequence>
<dbReference type="Proteomes" id="UP000504606">
    <property type="component" value="Unplaced"/>
</dbReference>
<gene>
    <name evidence="2" type="primary">LOC113214379</name>
</gene>
<organism evidence="1 2">
    <name type="scientific">Frankliniella occidentalis</name>
    <name type="common">Western flower thrips</name>
    <name type="synonym">Euthrips occidentalis</name>
    <dbReference type="NCBI Taxonomy" id="133901"/>
    <lineage>
        <taxon>Eukaryota</taxon>
        <taxon>Metazoa</taxon>
        <taxon>Ecdysozoa</taxon>
        <taxon>Arthropoda</taxon>
        <taxon>Hexapoda</taxon>
        <taxon>Insecta</taxon>
        <taxon>Pterygota</taxon>
        <taxon>Neoptera</taxon>
        <taxon>Paraneoptera</taxon>
        <taxon>Thysanoptera</taxon>
        <taxon>Terebrantia</taxon>
        <taxon>Thripoidea</taxon>
        <taxon>Thripidae</taxon>
        <taxon>Frankliniella</taxon>
    </lineage>
</organism>
<dbReference type="RefSeq" id="XP_052128732.1">
    <property type="nucleotide sequence ID" value="XM_052272772.1"/>
</dbReference>
<keyword evidence="1" id="KW-1185">Reference proteome</keyword>
<proteinExistence type="predicted"/>
<evidence type="ECO:0000313" key="1">
    <source>
        <dbReference type="Proteomes" id="UP000504606"/>
    </source>
</evidence>